<keyword evidence="3" id="KW-1185">Reference proteome</keyword>
<reference evidence="3" key="1">
    <citation type="submission" date="2016-11" db="EMBL/GenBank/DDBJ databases">
        <authorList>
            <person name="Shukria A."/>
            <person name="Stevens D.C."/>
        </authorList>
    </citation>
    <scope>NUCLEOTIDE SEQUENCE [LARGE SCALE GENOMIC DNA]</scope>
    <source>
        <strain evidence="3">Cbfe23</strain>
    </source>
</reference>
<organism evidence="2 3">
    <name type="scientific">Cystobacter ferrugineus</name>
    <dbReference type="NCBI Taxonomy" id="83449"/>
    <lineage>
        <taxon>Bacteria</taxon>
        <taxon>Pseudomonadati</taxon>
        <taxon>Myxococcota</taxon>
        <taxon>Myxococcia</taxon>
        <taxon>Myxococcales</taxon>
        <taxon>Cystobacterineae</taxon>
        <taxon>Archangiaceae</taxon>
        <taxon>Cystobacter</taxon>
    </lineage>
</organism>
<name>A0A1L9B8U3_9BACT</name>
<dbReference type="EMBL" id="MPIN01000005">
    <property type="protein sequence ID" value="OJH38661.1"/>
    <property type="molecule type" value="Genomic_DNA"/>
</dbReference>
<sequence length="70" mass="7601">MPGDASPPGRWAGEDRAHAAHARHTHDSNHFQFMFSLRVEEFSAPAALYTASPGGRASRARPPGEQSDDE</sequence>
<comment type="caution">
    <text evidence="2">The sequence shown here is derived from an EMBL/GenBank/DDBJ whole genome shotgun (WGS) entry which is preliminary data.</text>
</comment>
<reference evidence="2 3" key="2">
    <citation type="submission" date="2016-12" db="EMBL/GenBank/DDBJ databases">
        <title>Draft Genome Sequence of Cystobacter ferrugineus Strain Cbfe23.</title>
        <authorList>
            <person name="Akbar S."/>
            <person name="Dowd S.E."/>
            <person name="Stevens D.C."/>
        </authorList>
    </citation>
    <scope>NUCLEOTIDE SEQUENCE [LARGE SCALE GENOMIC DNA]</scope>
    <source>
        <strain evidence="2 3">Cbfe23</strain>
    </source>
</reference>
<gene>
    <name evidence="2" type="ORF">BON30_20735</name>
</gene>
<dbReference type="STRING" id="83449.BON30_20735"/>
<dbReference type="Proteomes" id="UP000182229">
    <property type="component" value="Unassembled WGS sequence"/>
</dbReference>
<proteinExistence type="predicted"/>
<dbReference type="AlphaFoldDB" id="A0A1L9B8U3"/>
<evidence type="ECO:0000256" key="1">
    <source>
        <dbReference type="SAM" id="MobiDB-lite"/>
    </source>
</evidence>
<accession>A0A1L9B8U3</accession>
<feature type="region of interest" description="Disordered" evidence="1">
    <location>
        <begin position="49"/>
        <end position="70"/>
    </location>
</feature>
<protein>
    <submittedName>
        <fullName evidence="2">Uncharacterized protein</fullName>
    </submittedName>
</protein>
<evidence type="ECO:0000313" key="2">
    <source>
        <dbReference type="EMBL" id="OJH38661.1"/>
    </source>
</evidence>
<feature type="region of interest" description="Disordered" evidence="1">
    <location>
        <begin position="1"/>
        <end position="24"/>
    </location>
</feature>
<evidence type="ECO:0000313" key="3">
    <source>
        <dbReference type="Proteomes" id="UP000182229"/>
    </source>
</evidence>